<accession>A0A367P7D4</accession>
<evidence type="ECO:0000313" key="1">
    <source>
        <dbReference type="EMBL" id="RCJ03760.1"/>
    </source>
</evidence>
<dbReference type="PANTHER" id="PTHR48228:SF7">
    <property type="entry name" value="FATTY ACYL-COA TRANSFERASE RV3272-RELATED"/>
    <property type="match status" value="1"/>
</dbReference>
<dbReference type="Gene3D" id="3.30.1540.10">
    <property type="entry name" value="formyl-coa transferase, domain 3"/>
    <property type="match status" value="1"/>
</dbReference>
<dbReference type="Proteomes" id="UP000253501">
    <property type="component" value="Unassembled WGS sequence"/>
</dbReference>
<keyword evidence="1" id="KW-0808">Transferase</keyword>
<dbReference type="PANTHER" id="PTHR48228">
    <property type="entry name" value="SUCCINYL-COA--D-CITRAMALATE COA-TRANSFERASE"/>
    <property type="match status" value="1"/>
</dbReference>
<dbReference type="InterPro" id="IPR003673">
    <property type="entry name" value="CoA-Trfase_fam_III"/>
</dbReference>
<proteinExistence type="predicted"/>
<dbReference type="RefSeq" id="WP_114135978.1">
    <property type="nucleotide sequence ID" value="NZ_CP068436.1"/>
</dbReference>
<dbReference type="AlphaFoldDB" id="A0A367P7D4"/>
<reference evidence="1 2" key="1">
    <citation type="submission" date="2018-04" db="EMBL/GenBank/DDBJ databases">
        <title>Cupriavidus necator CR12 genome sequencing and assembly.</title>
        <authorList>
            <person name="Ben Fekih I."/>
            <person name="Mazhar H.S."/>
            <person name="Bello S.K."/>
            <person name="Rensing C."/>
        </authorList>
    </citation>
    <scope>NUCLEOTIDE SEQUENCE [LARGE SCALE GENOMIC DNA]</scope>
    <source>
        <strain evidence="1 2">CR12</strain>
    </source>
</reference>
<name>A0A367P7D4_CUPNE</name>
<dbReference type="GO" id="GO:0016740">
    <property type="term" value="F:transferase activity"/>
    <property type="evidence" value="ECO:0007669"/>
    <property type="project" value="UniProtKB-KW"/>
</dbReference>
<dbReference type="Pfam" id="PF02515">
    <property type="entry name" value="CoA_transf_3"/>
    <property type="match status" value="1"/>
</dbReference>
<evidence type="ECO:0000313" key="2">
    <source>
        <dbReference type="Proteomes" id="UP000253501"/>
    </source>
</evidence>
<sequence>MLSNDKQNDTTLPLAGCRVIERSRTVAAAYAGRLLAAMGAQVVMLEPATGSPLRRAAPVLEDTNESALFAYLAAGKHSLICDLSNAAGRELMARELANADILLDDTPLRERGAQGLAPEDTAARYPKLVHVSVLPYGATGPKAHWDAEEVNLVHAGGEGFLLPNGLSCEQFPDRPPLKVYGNFASYQGGCAAAWCALSAWWAVPTTGGQYVDVSVQDANLAVGAFALQRLGDGSLEHRTTRSFRYGGVFEAKDGYVEVLTLEDRQWQALVQLLGEPAWALDEALQDPLERSRRGAELNTHIRTWMREHAVEDIVSRAQALGVPAAKYRTPEEVLTGEQETARSLFAKTTLKSGRRVDLLTAPFQFRCSPLPGGGRVPALGELSEEVLQ</sequence>
<protein>
    <submittedName>
        <fullName evidence="1">CoA transferase</fullName>
    </submittedName>
</protein>
<dbReference type="Gene3D" id="3.40.50.10540">
    <property type="entry name" value="Crotonobetainyl-coa:carnitine coa-transferase, domain 1"/>
    <property type="match status" value="1"/>
</dbReference>
<organism evidence="1 2">
    <name type="scientific">Cupriavidus necator</name>
    <name type="common">Alcaligenes eutrophus</name>
    <name type="synonym">Ralstonia eutropha</name>
    <dbReference type="NCBI Taxonomy" id="106590"/>
    <lineage>
        <taxon>Bacteria</taxon>
        <taxon>Pseudomonadati</taxon>
        <taxon>Pseudomonadota</taxon>
        <taxon>Betaproteobacteria</taxon>
        <taxon>Burkholderiales</taxon>
        <taxon>Burkholderiaceae</taxon>
        <taxon>Cupriavidus</taxon>
    </lineage>
</organism>
<dbReference type="InterPro" id="IPR044855">
    <property type="entry name" value="CoA-Trfase_III_dom3_sf"/>
</dbReference>
<gene>
    <name evidence="1" type="ORF">DDK22_35360</name>
</gene>
<dbReference type="SUPFAM" id="SSF89796">
    <property type="entry name" value="CoA-transferase family III (CaiB/BaiF)"/>
    <property type="match status" value="1"/>
</dbReference>
<dbReference type="InterPro" id="IPR023606">
    <property type="entry name" value="CoA-Trfase_III_dom_1_sf"/>
</dbReference>
<dbReference type="InterPro" id="IPR050509">
    <property type="entry name" value="CoA-transferase_III"/>
</dbReference>
<comment type="caution">
    <text evidence="1">The sequence shown here is derived from an EMBL/GenBank/DDBJ whole genome shotgun (WGS) entry which is preliminary data.</text>
</comment>
<dbReference type="EMBL" id="QDHA01000125">
    <property type="protein sequence ID" value="RCJ03760.1"/>
    <property type="molecule type" value="Genomic_DNA"/>
</dbReference>